<dbReference type="Pfam" id="PF20582">
    <property type="entry name" value="UPF0758_N"/>
    <property type="match status" value="1"/>
</dbReference>
<keyword evidence="2" id="KW-0378">Hydrolase</keyword>
<evidence type="ECO:0000313" key="6">
    <source>
        <dbReference type="Proteomes" id="UP000245674"/>
    </source>
</evidence>
<protein>
    <submittedName>
        <fullName evidence="5">DNA replication and repair protein RadC</fullName>
    </submittedName>
</protein>
<dbReference type="InterPro" id="IPR025657">
    <property type="entry name" value="RadC_JAB"/>
</dbReference>
<feature type="domain" description="UPF0758" evidence="4">
    <location>
        <begin position="34"/>
        <end position="110"/>
    </location>
</feature>
<evidence type="ECO:0000313" key="5">
    <source>
        <dbReference type="EMBL" id="PWJ63622.1"/>
    </source>
</evidence>
<keyword evidence="2" id="KW-0482">Metalloprotease</keyword>
<keyword evidence="2" id="KW-0645">Protease</keyword>
<dbReference type="InterPro" id="IPR010994">
    <property type="entry name" value="RuvA_2-like"/>
</dbReference>
<evidence type="ECO:0000259" key="3">
    <source>
        <dbReference type="Pfam" id="PF04002"/>
    </source>
</evidence>
<sequence>MERARLSTDAVAGARGDGGLRSVAGMSFESPRMADLAPEQRPRERLRARGPGALTDAETLAVLIGAGVRGANATVVAQRLLARFGGIDAVARAGVVDLMRHRGVGEVAACRLVASFELRRRMNRASRATRVTDADGLAELVIPFLAARPLETVLAVALGESGIVRDVLTLADGAPAHAELPVPTVLAEVLARGATGVGLAHSHPGEAVVLPSDRAATRALAEGAEACGLRFIAHVVVGRDGWAEAPP</sequence>
<dbReference type="Proteomes" id="UP000245674">
    <property type="component" value="Unassembled WGS sequence"/>
</dbReference>
<dbReference type="SUPFAM" id="SSF47781">
    <property type="entry name" value="RuvA domain 2-like"/>
    <property type="match status" value="1"/>
</dbReference>
<accession>A0ABX5LDI3</accession>
<dbReference type="InterPro" id="IPR046778">
    <property type="entry name" value="UPF0758_N"/>
</dbReference>
<dbReference type="PANTHER" id="PTHR30471">
    <property type="entry name" value="DNA REPAIR PROTEIN RADC"/>
    <property type="match status" value="1"/>
</dbReference>
<evidence type="ECO:0000256" key="1">
    <source>
        <dbReference type="ARBA" id="ARBA00010243"/>
    </source>
</evidence>
<evidence type="ECO:0000256" key="2">
    <source>
        <dbReference type="ARBA" id="ARBA00023049"/>
    </source>
</evidence>
<reference evidence="5 6" key="1">
    <citation type="submission" date="2018-03" db="EMBL/GenBank/DDBJ databases">
        <title>Genomic Encyclopedia of Type Strains, Phase III (KMG-III): the genomes of soil and plant-associated and newly described type strains.</title>
        <authorList>
            <person name="Whitman W."/>
        </authorList>
    </citation>
    <scope>NUCLEOTIDE SEQUENCE [LARGE SCALE GENOMIC DNA]</scope>
    <source>
        <strain evidence="5 6">VKM Ac-1602</strain>
    </source>
</reference>
<feature type="domain" description="RadC-like JAB" evidence="3">
    <location>
        <begin position="133"/>
        <end position="241"/>
    </location>
</feature>
<dbReference type="PANTHER" id="PTHR30471:SF3">
    <property type="entry name" value="UPF0758 PROTEIN YEES-RELATED"/>
    <property type="match status" value="1"/>
</dbReference>
<dbReference type="Pfam" id="PF04002">
    <property type="entry name" value="RadC"/>
    <property type="match status" value="1"/>
</dbReference>
<proteinExistence type="inferred from homology"/>
<comment type="caution">
    <text evidence="5">The sequence shown here is derived from an EMBL/GenBank/DDBJ whole genome shotgun (WGS) entry which is preliminary data.</text>
</comment>
<organism evidence="5 6">
    <name type="scientific">Rathayibacter iranicus NCPPB 2253 = VKM Ac-1602</name>
    <dbReference type="NCBI Taxonomy" id="1328868"/>
    <lineage>
        <taxon>Bacteria</taxon>
        <taxon>Bacillati</taxon>
        <taxon>Actinomycetota</taxon>
        <taxon>Actinomycetes</taxon>
        <taxon>Micrococcales</taxon>
        <taxon>Microbacteriaceae</taxon>
        <taxon>Rathayibacter</taxon>
    </lineage>
</organism>
<dbReference type="InterPro" id="IPR001405">
    <property type="entry name" value="UPF0758"/>
</dbReference>
<name>A0ABX5LDI3_9MICO</name>
<comment type="similarity">
    <text evidence="1">Belongs to the UPF0758 family.</text>
</comment>
<keyword evidence="6" id="KW-1185">Reference proteome</keyword>
<dbReference type="Gene3D" id="1.10.150.20">
    <property type="entry name" value="5' to 3' exonuclease, C-terminal subdomain"/>
    <property type="match status" value="1"/>
</dbReference>
<evidence type="ECO:0000259" key="4">
    <source>
        <dbReference type="Pfam" id="PF20582"/>
    </source>
</evidence>
<dbReference type="Gene3D" id="3.40.140.10">
    <property type="entry name" value="Cytidine Deaminase, domain 2"/>
    <property type="match status" value="1"/>
</dbReference>
<gene>
    <name evidence="5" type="ORF">B0H03_10791</name>
</gene>
<dbReference type="EMBL" id="QGDV01000007">
    <property type="protein sequence ID" value="PWJ63622.1"/>
    <property type="molecule type" value="Genomic_DNA"/>
</dbReference>